<keyword evidence="5" id="KW-1185">Reference proteome</keyword>
<protein>
    <recommendedName>
        <fullName evidence="1">CRISPR-associated endonuclease Cas9 alpha-helical lobe domain-containing protein</fullName>
    </recommendedName>
</protein>
<name>A0AAD0SL16_9BACT</name>
<organism evidence="2 4">
    <name type="scientific">Aliarcobacter skirrowii CCUG 10374</name>
    <dbReference type="NCBI Taxonomy" id="1032239"/>
    <lineage>
        <taxon>Bacteria</taxon>
        <taxon>Pseudomonadati</taxon>
        <taxon>Campylobacterota</taxon>
        <taxon>Epsilonproteobacteria</taxon>
        <taxon>Campylobacterales</taxon>
        <taxon>Arcobacteraceae</taxon>
        <taxon>Aliarcobacter</taxon>
    </lineage>
</organism>
<dbReference type="Proteomes" id="UP000262029">
    <property type="component" value="Chromosome"/>
</dbReference>
<dbReference type="EMBL" id="NXIC01000005">
    <property type="protein sequence ID" value="RXI25392.1"/>
    <property type="molecule type" value="Genomic_DNA"/>
</dbReference>
<proteinExistence type="predicted"/>
<reference evidence="2 4" key="2">
    <citation type="submission" date="2018-08" db="EMBL/GenBank/DDBJ databases">
        <title>Complete genome of the Arcobacter skirrowii type strain LMG 6621.</title>
        <authorList>
            <person name="Miller W.G."/>
            <person name="Yee E."/>
            <person name="Bono J.L."/>
        </authorList>
    </citation>
    <scope>NUCLEOTIDE SEQUENCE [LARGE SCALE GENOMIC DNA]</scope>
    <source>
        <strain evidence="2 4">CCUG 10374</strain>
    </source>
</reference>
<accession>A0AAD0SL16</accession>
<dbReference type="EMBL" id="CP032099">
    <property type="protein sequence ID" value="AXX84664.1"/>
    <property type="molecule type" value="Genomic_DNA"/>
</dbReference>
<dbReference type="AlphaFoldDB" id="A0AAD0SL16"/>
<evidence type="ECO:0000313" key="2">
    <source>
        <dbReference type="EMBL" id="AXX84664.1"/>
    </source>
</evidence>
<sequence>MNTTSIISLDLGGKNTGFFSCTTNDFNNLKNFQSGTIIYDESFILSQVNRRGKRHTKRNNLRRKLAKRLFLLILKEHYKLKIDYLPDEILALFNKRGYTYASFELSDEEQESLSSNILSDTLQQYRLANETYLIHRNSI</sequence>
<evidence type="ECO:0000313" key="5">
    <source>
        <dbReference type="Proteomes" id="UP000290580"/>
    </source>
</evidence>
<evidence type="ECO:0000259" key="1">
    <source>
        <dbReference type="Pfam" id="PF21069"/>
    </source>
</evidence>
<gene>
    <name evidence="2" type="ORF">ASKIR_0846</name>
    <name evidence="3" type="ORF">CP959_08175</name>
</gene>
<dbReference type="Pfam" id="PF21069">
    <property type="entry name" value="Csx12"/>
    <property type="match status" value="1"/>
</dbReference>
<dbReference type="GeneID" id="61750599"/>
<evidence type="ECO:0000313" key="3">
    <source>
        <dbReference type="EMBL" id="RXI25392.1"/>
    </source>
</evidence>
<reference evidence="3 5" key="1">
    <citation type="submission" date="2017-09" db="EMBL/GenBank/DDBJ databases">
        <title>Genomics of the genus Arcobacter.</title>
        <authorList>
            <person name="Perez-Cataluna A."/>
            <person name="Figueras M.J."/>
            <person name="Salas-Masso N."/>
        </authorList>
    </citation>
    <scope>NUCLEOTIDE SEQUENCE [LARGE SCALE GENOMIC DNA]</scope>
    <source>
        <strain evidence="3 5">LMG 6621</strain>
    </source>
</reference>
<feature type="domain" description="CRISPR-associated endonuclease Cas9 alpha-helical lobe" evidence="1">
    <location>
        <begin position="47"/>
        <end position="121"/>
    </location>
</feature>
<dbReference type="RefSeq" id="WP_066350225.1">
    <property type="nucleotide sequence ID" value="NZ_CP032099.1"/>
</dbReference>
<dbReference type="InterPro" id="IPR049465">
    <property type="entry name" value="Cas9_lobe"/>
</dbReference>
<dbReference type="Proteomes" id="UP000290580">
    <property type="component" value="Unassembled WGS sequence"/>
</dbReference>
<evidence type="ECO:0000313" key="4">
    <source>
        <dbReference type="Proteomes" id="UP000262029"/>
    </source>
</evidence>